<comment type="subcellular location">
    <subcellularLocation>
        <location evidence="1">Cell membrane</location>
        <topology evidence="1">Single-pass membrane protein</topology>
    </subcellularLocation>
</comment>
<evidence type="ECO:0000256" key="7">
    <source>
        <dbReference type="ARBA" id="ARBA00022614"/>
    </source>
</evidence>
<dbReference type="InterPro" id="IPR032675">
    <property type="entry name" value="LRR_dom_sf"/>
</dbReference>
<comment type="catalytic activity">
    <reaction evidence="20">
        <text>L-seryl-[protein] + ATP = O-phospho-L-seryl-[protein] + ADP + H(+)</text>
        <dbReference type="Rhea" id="RHEA:17989"/>
        <dbReference type="Rhea" id="RHEA-COMP:9863"/>
        <dbReference type="Rhea" id="RHEA-COMP:11604"/>
        <dbReference type="ChEBI" id="CHEBI:15378"/>
        <dbReference type="ChEBI" id="CHEBI:29999"/>
        <dbReference type="ChEBI" id="CHEBI:30616"/>
        <dbReference type="ChEBI" id="CHEBI:83421"/>
        <dbReference type="ChEBI" id="CHEBI:456216"/>
        <dbReference type="EC" id="2.7.11.1"/>
    </reaction>
</comment>
<keyword evidence="6" id="KW-0597">Phosphoprotein</keyword>
<evidence type="ECO:0000256" key="17">
    <source>
        <dbReference type="ARBA" id="ARBA00023170"/>
    </source>
</evidence>
<dbReference type="SMART" id="SM00220">
    <property type="entry name" value="S_TKc"/>
    <property type="match status" value="1"/>
</dbReference>
<evidence type="ECO:0000256" key="14">
    <source>
        <dbReference type="ARBA" id="ARBA00022840"/>
    </source>
</evidence>
<evidence type="ECO:0000313" key="24">
    <source>
        <dbReference type="Proteomes" id="UP000095767"/>
    </source>
</evidence>
<gene>
    <name evidence="23" type="ORF">BAE44_0002755</name>
</gene>
<accession>A0A1E5WFP6</accession>
<dbReference type="EMBL" id="LWDX02009790">
    <property type="protein sequence ID" value="OEL36226.1"/>
    <property type="molecule type" value="Genomic_DNA"/>
</dbReference>
<evidence type="ECO:0000313" key="23">
    <source>
        <dbReference type="EMBL" id="OEL36226.1"/>
    </source>
</evidence>
<dbReference type="FunFam" id="3.80.10.10:FF:000275">
    <property type="entry name" value="Leucine-rich repeat receptor-like protein kinase"/>
    <property type="match status" value="1"/>
</dbReference>
<comment type="similarity">
    <text evidence="2">Belongs to the protein kinase superfamily. Ser/Thr protein kinase family.</text>
</comment>
<evidence type="ECO:0000256" key="10">
    <source>
        <dbReference type="ARBA" id="ARBA00022729"/>
    </source>
</evidence>
<evidence type="ECO:0000256" key="18">
    <source>
        <dbReference type="ARBA" id="ARBA00023180"/>
    </source>
</evidence>
<keyword evidence="17 23" id="KW-0675">Receptor</keyword>
<evidence type="ECO:0000256" key="16">
    <source>
        <dbReference type="ARBA" id="ARBA00023136"/>
    </source>
</evidence>
<keyword evidence="7" id="KW-0433">Leucine-rich repeat</keyword>
<dbReference type="InterPro" id="IPR000719">
    <property type="entry name" value="Prot_kinase_dom"/>
</dbReference>
<dbReference type="GO" id="GO:0004674">
    <property type="term" value="F:protein serine/threonine kinase activity"/>
    <property type="evidence" value="ECO:0007669"/>
    <property type="project" value="UniProtKB-KW"/>
</dbReference>
<keyword evidence="9" id="KW-0812">Transmembrane</keyword>
<name>A0A1E5WFP6_9POAL</name>
<dbReference type="PROSITE" id="PS51450">
    <property type="entry name" value="LRR"/>
    <property type="match status" value="1"/>
</dbReference>
<comment type="catalytic activity">
    <reaction evidence="19">
        <text>L-threonyl-[protein] + ATP = O-phospho-L-threonyl-[protein] + ADP + H(+)</text>
        <dbReference type="Rhea" id="RHEA:46608"/>
        <dbReference type="Rhea" id="RHEA-COMP:11060"/>
        <dbReference type="Rhea" id="RHEA-COMP:11605"/>
        <dbReference type="ChEBI" id="CHEBI:15378"/>
        <dbReference type="ChEBI" id="CHEBI:30013"/>
        <dbReference type="ChEBI" id="CHEBI:30616"/>
        <dbReference type="ChEBI" id="CHEBI:61977"/>
        <dbReference type="ChEBI" id="CHEBI:456216"/>
        <dbReference type="EC" id="2.7.11.1"/>
    </reaction>
</comment>
<keyword evidence="10 21" id="KW-0732">Signal</keyword>
<keyword evidence="8" id="KW-0808">Transferase</keyword>
<keyword evidence="12" id="KW-0547">Nucleotide-binding</keyword>
<evidence type="ECO:0000256" key="2">
    <source>
        <dbReference type="ARBA" id="ARBA00008684"/>
    </source>
</evidence>
<protein>
    <recommendedName>
        <fullName evidence="3">non-specific serine/threonine protein kinase</fullName>
        <ecNumber evidence="3">2.7.11.1</ecNumber>
    </recommendedName>
</protein>
<evidence type="ECO:0000256" key="13">
    <source>
        <dbReference type="ARBA" id="ARBA00022777"/>
    </source>
</evidence>
<evidence type="ECO:0000256" key="9">
    <source>
        <dbReference type="ARBA" id="ARBA00022692"/>
    </source>
</evidence>
<keyword evidence="18" id="KW-0325">Glycoprotein</keyword>
<evidence type="ECO:0000256" key="20">
    <source>
        <dbReference type="ARBA" id="ARBA00048679"/>
    </source>
</evidence>
<evidence type="ECO:0000256" key="21">
    <source>
        <dbReference type="SAM" id="SignalP"/>
    </source>
</evidence>
<dbReference type="PANTHER" id="PTHR48056">
    <property type="entry name" value="LRR RECEPTOR-LIKE SERINE/THREONINE-PROTEIN KINASE-RELATED"/>
    <property type="match status" value="1"/>
</dbReference>
<proteinExistence type="inferred from homology"/>
<evidence type="ECO:0000256" key="19">
    <source>
        <dbReference type="ARBA" id="ARBA00047899"/>
    </source>
</evidence>
<dbReference type="InterPro" id="IPR001611">
    <property type="entry name" value="Leu-rich_rpt"/>
</dbReference>
<evidence type="ECO:0000256" key="3">
    <source>
        <dbReference type="ARBA" id="ARBA00012513"/>
    </source>
</evidence>
<dbReference type="Pfam" id="PF00560">
    <property type="entry name" value="LRR_1"/>
    <property type="match status" value="6"/>
</dbReference>
<organism evidence="23 24">
    <name type="scientific">Dichanthelium oligosanthes</name>
    <dbReference type="NCBI Taxonomy" id="888268"/>
    <lineage>
        <taxon>Eukaryota</taxon>
        <taxon>Viridiplantae</taxon>
        <taxon>Streptophyta</taxon>
        <taxon>Embryophyta</taxon>
        <taxon>Tracheophyta</taxon>
        <taxon>Spermatophyta</taxon>
        <taxon>Magnoliopsida</taxon>
        <taxon>Liliopsida</taxon>
        <taxon>Poales</taxon>
        <taxon>Poaceae</taxon>
        <taxon>PACMAD clade</taxon>
        <taxon>Panicoideae</taxon>
        <taxon>Panicodae</taxon>
        <taxon>Paniceae</taxon>
        <taxon>Dichantheliinae</taxon>
        <taxon>Dichanthelium</taxon>
    </lineage>
</organism>
<dbReference type="Gene3D" id="1.10.510.10">
    <property type="entry name" value="Transferase(Phosphotransferase) domain 1"/>
    <property type="match status" value="1"/>
</dbReference>
<dbReference type="PANTHER" id="PTHR48056:SF83">
    <property type="entry name" value="LRR RECEPTOR-LIKE SERINE_THREONINE-PROTEIN KINASE FLS2"/>
    <property type="match status" value="1"/>
</dbReference>
<keyword evidence="5" id="KW-0723">Serine/threonine-protein kinase</keyword>
<dbReference type="Gene3D" id="3.80.10.10">
    <property type="entry name" value="Ribonuclease Inhibitor"/>
    <property type="match status" value="4"/>
</dbReference>
<dbReference type="InterPro" id="IPR050647">
    <property type="entry name" value="Plant_LRR-RLKs"/>
</dbReference>
<evidence type="ECO:0000256" key="5">
    <source>
        <dbReference type="ARBA" id="ARBA00022527"/>
    </source>
</evidence>
<keyword evidence="14" id="KW-0067">ATP-binding</keyword>
<dbReference type="EC" id="2.7.11.1" evidence="3"/>
<evidence type="ECO:0000256" key="4">
    <source>
        <dbReference type="ARBA" id="ARBA00022475"/>
    </source>
</evidence>
<evidence type="ECO:0000256" key="8">
    <source>
        <dbReference type="ARBA" id="ARBA00022679"/>
    </source>
</evidence>
<feature type="chain" id="PRO_5009189184" description="non-specific serine/threonine protein kinase" evidence="21">
    <location>
        <begin position="25"/>
        <end position="694"/>
    </location>
</feature>
<dbReference type="InterPro" id="IPR008271">
    <property type="entry name" value="Ser/Thr_kinase_AS"/>
</dbReference>
<keyword evidence="4" id="KW-1003">Cell membrane</keyword>
<dbReference type="OrthoDB" id="5789657at2759"/>
<feature type="domain" description="Protein kinase" evidence="22">
    <location>
        <begin position="384"/>
        <end position="692"/>
    </location>
</feature>
<dbReference type="InterPro" id="IPR013210">
    <property type="entry name" value="LRR_N_plant-typ"/>
</dbReference>
<dbReference type="PROSITE" id="PS00108">
    <property type="entry name" value="PROTEIN_KINASE_ST"/>
    <property type="match status" value="1"/>
</dbReference>
<dbReference type="GO" id="GO:0005886">
    <property type="term" value="C:plasma membrane"/>
    <property type="evidence" value="ECO:0007669"/>
    <property type="project" value="UniProtKB-SubCell"/>
</dbReference>
<dbReference type="SUPFAM" id="SSF56112">
    <property type="entry name" value="Protein kinase-like (PK-like)"/>
    <property type="match status" value="1"/>
</dbReference>
<dbReference type="STRING" id="888268.A0A1E5WFP6"/>
<evidence type="ECO:0000256" key="15">
    <source>
        <dbReference type="ARBA" id="ARBA00022989"/>
    </source>
</evidence>
<evidence type="ECO:0000256" key="6">
    <source>
        <dbReference type="ARBA" id="ARBA00022553"/>
    </source>
</evidence>
<keyword evidence="11" id="KW-0677">Repeat</keyword>
<reference evidence="23 24" key="1">
    <citation type="submission" date="2016-09" db="EMBL/GenBank/DDBJ databases">
        <title>The draft genome of Dichanthelium oligosanthes: A C3 panicoid grass species.</title>
        <authorList>
            <person name="Studer A.J."/>
            <person name="Schnable J.C."/>
            <person name="Brutnell T.P."/>
        </authorList>
    </citation>
    <scope>NUCLEOTIDE SEQUENCE [LARGE SCALE GENOMIC DNA]</scope>
    <source>
        <strain evidence="24">cv. Kellogg 1175</strain>
        <tissue evidence="23">Leaf</tissue>
    </source>
</reference>
<dbReference type="Proteomes" id="UP000095767">
    <property type="component" value="Unassembled WGS sequence"/>
</dbReference>
<keyword evidence="13 23" id="KW-0418">Kinase</keyword>
<evidence type="ECO:0000256" key="11">
    <source>
        <dbReference type="ARBA" id="ARBA00022737"/>
    </source>
</evidence>
<dbReference type="GO" id="GO:0033612">
    <property type="term" value="F:receptor serine/threonine kinase binding"/>
    <property type="evidence" value="ECO:0007669"/>
    <property type="project" value="TreeGrafter"/>
</dbReference>
<dbReference type="AlphaFoldDB" id="A0A1E5WFP6"/>
<dbReference type="PROSITE" id="PS50011">
    <property type="entry name" value="PROTEIN_KINASE_DOM"/>
    <property type="match status" value="1"/>
</dbReference>
<dbReference type="FunFam" id="1.10.510.10:FF:000358">
    <property type="entry name" value="Putative leucine-rich repeat receptor-like serine/threonine-protein kinase"/>
    <property type="match status" value="1"/>
</dbReference>
<evidence type="ECO:0000256" key="12">
    <source>
        <dbReference type="ARBA" id="ARBA00022741"/>
    </source>
</evidence>
<dbReference type="SUPFAM" id="SSF52047">
    <property type="entry name" value="RNI-like"/>
    <property type="match status" value="1"/>
</dbReference>
<keyword evidence="24" id="KW-1185">Reference proteome</keyword>
<dbReference type="Pfam" id="PF08263">
    <property type="entry name" value="LRRNT_2"/>
    <property type="match status" value="1"/>
</dbReference>
<keyword evidence="16" id="KW-0472">Membrane</keyword>
<keyword evidence="15" id="KW-1133">Transmembrane helix</keyword>
<dbReference type="Pfam" id="PF00069">
    <property type="entry name" value="Pkinase"/>
    <property type="match status" value="1"/>
</dbReference>
<evidence type="ECO:0000259" key="22">
    <source>
        <dbReference type="PROSITE" id="PS50011"/>
    </source>
</evidence>
<evidence type="ECO:0000256" key="1">
    <source>
        <dbReference type="ARBA" id="ARBA00004162"/>
    </source>
</evidence>
<feature type="signal peptide" evidence="21">
    <location>
        <begin position="1"/>
        <end position="24"/>
    </location>
</feature>
<sequence>MSPQATWILFSSHITLILLSTAWAATNQTTNTDRQALLCIKSQLSQSNRTGALATWSNGSPDFCQWQGVSCSRRHGPDPGRVAALDLEGEGLVGQIPPCISNLTYLARIHLPFNQLSGPVPPELGLLGSLSYVNLSSNALGGVIPAELASCSGLQVIVLKNNSFNGGIPAALLSSSLMQVFDLRGNNLSGPIPHLLPNSSNLNVLGLTGNRLSGTVPNSIYNLSLLTYLGLGNNGLVGKLPATMGNTLPSIQKIMMSRVMLFQNHRLEAGDWTFLSSLTNCTQLVMLNLRGNNLQGDLPSSVANLSRNLEYLILGSNKITGTIPSGKLYNLFVLNLSKNSGIIPAELNGCKRLMALNLSSNTLNEVGTLINLGSLNISNNNISGKIPSTLGSCVFLQGLRLCGNFLEGRIPTSLASLQEGIFANATSRLSLQGNPRALRNARHRNLVKVITACSTYDPLGNEFKALILEYMANGTLEDHLHTHRYGYLSLSARISIAVDIASILEYLHIWSIPPLVHCDLKPSNILFDDCNTARVGDFGLAQFLHGFYSSGGHPNSTSLIGARGSLGYIAPEYGMGSKISPEGDVYSYGIVLLEILTGKRPTDKMFKDHFNLHNYVKSALPHIDEIMDPALSQEIVGNHSHTEAQNHHNNSEARSCIFQLLNLALLCSEESPKDRPGIQDICSELVEVKEYFLS</sequence>
<dbReference type="InterPro" id="IPR011009">
    <property type="entry name" value="Kinase-like_dom_sf"/>
</dbReference>
<dbReference type="GO" id="GO:0005524">
    <property type="term" value="F:ATP binding"/>
    <property type="evidence" value="ECO:0007669"/>
    <property type="project" value="UniProtKB-KW"/>
</dbReference>
<comment type="caution">
    <text evidence="23">The sequence shown here is derived from an EMBL/GenBank/DDBJ whole genome shotgun (WGS) entry which is preliminary data.</text>
</comment>